<protein>
    <recommendedName>
        <fullName evidence="1">Deleted in lung and esophageal cancer protein 1 Ig-like domain-containing protein</fullName>
    </recommendedName>
</protein>
<dbReference type="STRING" id="37653.A0A0L8HTH7"/>
<dbReference type="GO" id="GO:0008285">
    <property type="term" value="P:negative regulation of cell population proliferation"/>
    <property type="evidence" value="ECO:0007669"/>
    <property type="project" value="InterPro"/>
</dbReference>
<name>A0A0L8HTH7_OCTBM</name>
<dbReference type="PANTHER" id="PTHR46348:SF1">
    <property type="entry name" value="DELETED IN LUNG AND ESOPHAGEAL CANCER PROTEIN 1"/>
    <property type="match status" value="1"/>
</dbReference>
<dbReference type="InterPro" id="IPR059041">
    <property type="entry name" value="Ig_DLEC1_1"/>
</dbReference>
<dbReference type="Pfam" id="PF23277">
    <property type="entry name" value="Ig_Dlec1_1"/>
    <property type="match status" value="1"/>
</dbReference>
<dbReference type="GO" id="GO:0015631">
    <property type="term" value="F:tubulin binding"/>
    <property type="evidence" value="ECO:0007669"/>
    <property type="project" value="TreeGrafter"/>
</dbReference>
<evidence type="ECO:0000313" key="2">
    <source>
        <dbReference type="EMBL" id="KOF92060.1"/>
    </source>
</evidence>
<sequence>MTEISKKLLKTSAKKFPRYKERTPLRQLVKNDPSYLQTTASWLHHNYEKSRLYSDALAKKLFASSLDKLTLSTPDISLPVARKSIVIIEKPSTPPKKEDNVLTNAIQIKELIGQMSAPVNFLVNPRNRRLTAKFKPRLLTEVTENKSCPSSVSPAEEQGKESPLFLPTPREILFTDYRSGEIYEAKLELKNVSSVLRPCRVIPPATKYFLVGLGQFPNEQGLVAPGMSCLYTIRFAPDTLGSFKDELEVVTQSSTSIIVPLLAKRPHPILTLPSVLDIGFCLIGCKLVTHVVIKNIGGSGCFCMMPADLWNTTAFKTYAQQEHITIPPFCIGPATFGMRKNLVGVIEVRFEPHIVGKYSCKLAIVCDNCEVKYFTIIGHCQKAKVMLVEHEGLCSKPLPNESYDSLAHHLIRFRDTNVFSFEQKIITIKNCT</sequence>
<organism evidence="2">
    <name type="scientific">Octopus bimaculoides</name>
    <name type="common">California two-spotted octopus</name>
    <dbReference type="NCBI Taxonomy" id="37653"/>
    <lineage>
        <taxon>Eukaryota</taxon>
        <taxon>Metazoa</taxon>
        <taxon>Spiralia</taxon>
        <taxon>Lophotrochozoa</taxon>
        <taxon>Mollusca</taxon>
        <taxon>Cephalopoda</taxon>
        <taxon>Coleoidea</taxon>
        <taxon>Octopodiformes</taxon>
        <taxon>Octopoda</taxon>
        <taxon>Incirrata</taxon>
        <taxon>Octopodidae</taxon>
        <taxon>Octopus</taxon>
    </lineage>
</organism>
<dbReference type="GO" id="GO:0005737">
    <property type="term" value="C:cytoplasm"/>
    <property type="evidence" value="ECO:0007669"/>
    <property type="project" value="TreeGrafter"/>
</dbReference>
<dbReference type="GO" id="GO:0005929">
    <property type="term" value="C:cilium"/>
    <property type="evidence" value="ECO:0007669"/>
    <property type="project" value="TreeGrafter"/>
</dbReference>
<dbReference type="PANTHER" id="PTHR46348">
    <property type="entry name" value="DELETED IN LUNG AND ESOPHAGEAL CANCER PROTEIN 1"/>
    <property type="match status" value="1"/>
</dbReference>
<dbReference type="InterPro" id="IPR033304">
    <property type="entry name" value="DLEC1"/>
</dbReference>
<dbReference type="EMBL" id="KQ417412">
    <property type="protein sequence ID" value="KOF92060.1"/>
    <property type="molecule type" value="Genomic_DNA"/>
</dbReference>
<proteinExistence type="predicted"/>
<feature type="domain" description="Deleted in lung and esophageal cancer protein 1 Ig-like" evidence="1">
    <location>
        <begin position="168"/>
        <end position="251"/>
    </location>
</feature>
<dbReference type="InterPro" id="IPR013783">
    <property type="entry name" value="Ig-like_fold"/>
</dbReference>
<accession>A0A0L8HTH7</accession>
<dbReference type="AlphaFoldDB" id="A0A0L8HTH7"/>
<evidence type="ECO:0000259" key="1">
    <source>
        <dbReference type="Pfam" id="PF23277"/>
    </source>
</evidence>
<gene>
    <name evidence="2" type="ORF">OCBIM_22007409mg</name>
</gene>
<dbReference type="OrthoDB" id="2115465at2759"/>
<dbReference type="Gene3D" id="2.60.40.10">
    <property type="entry name" value="Immunoglobulins"/>
    <property type="match status" value="2"/>
</dbReference>
<reference evidence="2" key="1">
    <citation type="submission" date="2015-07" db="EMBL/GenBank/DDBJ databases">
        <title>MeaNS - Measles Nucleotide Surveillance Program.</title>
        <authorList>
            <person name="Tran T."/>
            <person name="Druce J."/>
        </authorList>
    </citation>
    <scope>NUCLEOTIDE SEQUENCE</scope>
    <source>
        <strain evidence="2">UCB-OBI-ISO-001</strain>
        <tissue evidence="2">Gonad</tissue>
    </source>
</reference>